<dbReference type="CDD" id="cd08249">
    <property type="entry name" value="enoyl_reductase_like"/>
    <property type="match status" value="1"/>
</dbReference>
<dbReference type="Proteomes" id="UP000053664">
    <property type="component" value="Unassembled WGS sequence"/>
</dbReference>
<dbReference type="HOGENOM" id="CLU_026673_16_5_1"/>
<accession>A0A061H4E2</accession>
<dbReference type="PANTHER" id="PTHR45348:SF2">
    <property type="entry name" value="ZINC-TYPE ALCOHOL DEHYDROGENASE-LIKE PROTEIN C2E1P3.01"/>
    <property type="match status" value="1"/>
</dbReference>
<dbReference type="InterPro" id="IPR020843">
    <property type="entry name" value="ER"/>
</dbReference>
<dbReference type="InterPro" id="IPR011032">
    <property type="entry name" value="GroES-like_sf"/>
</dbReference>
<dbReference type="InterPro" id="IPR013154">
    <property type="entry name" value="ADH-like_N"/>
</dbReference>
<dbReference type="RefSeq" id="XP_007881183.1">
    <property type="nucleotide sequence ID" value="XM_007882992.1"/>
</dbReference>
<dbReference type="InterPro" id="IPR013149">
    <property type="entry name" value="ADH-like_C"/>
</dbReference>
<dbReference type="KEGG" id="pfp:PFL1_05455"/>
<organism evidence="2 3">
    <name type="scientific">Pseudozyma flocculosa PF-1</name>
    <dbReference type="NCBI Taxonomy" id="1277687"/>
    <lineage>
        <taxon>Eukaryota</taxon>
        <taxon>Fungi</taxon>
        <taxon>Dikarya</taxon>
        <taxon>Basidiomycota</taxon>
        <taxon>Ustilaginomycotina</taxon>
        <taxon>Ustilaginomycetes</taxon>
        <taxon>Ustilaginales</taxon>
        <taxon>Ustilaginaceae</taxon>
        <taxon>Pseudozyma</taxon>
    </lineage>
</organism>
<dbReference type="EMBL" id="KE361642">
    <property type="protein sequence ID" value="EPQ26820.1"/>
    <property type="molecule type" value="Genomic_DNA"/>
</dbReference>
<dbReference type="SMART" id="SM00829">
    <property type="entry name" value="PKS_ER"/>
    <property type="match status" value="1"/>
</dbReference>
<dbReference type="OrthoDB" id="3233595at2759"/>
<dbReference type="AlphaFoldDB" id="A0A061H4E2"/>
<dbReference type="Gene3D" id="3.40.50.720">
    <property type="entry name" value="NAD(P)-binding Rossmann-like Domain"/>
    <property type="match status" value="1"/>
</dbReference>
<dbReference type="Pfam" id="PF08240">
    <property type="entry name" value="ADH_N"/>
    <property type="match status" value="1"/>
</dbReference>
<dbReference type="GO" id="GO:0016651">
    <property type="term" value="F:oxidoreductase activity, acting on NAD(P)H"/>
    <property type="evidence" value="ECO:0007669"/>
    <property type="project" value="InterPro"/>
</dbReference>
<dbReference type="Gene3D" id="3.90.180.10">
    <property type="entry name" value="Medium-chain alcohol dehydrogenases, catalytic domain"/>
    <property type="match status" value="1"/>
</dbReference>
<dbReference type="Pfam" id="PF00107">
    <property type="entry name" value="ADH_zinc_N"/>
    <property type="match status" value="1"/>
</dbReference>
<reference evidence="2 3" key="1">
    <citation type="journal article" date="2013" name="Plant Cell">
        <title>The transition from a phytopathogenic smut ancestor to an anamorphic biocontrol agent deciphered by comparative whole-genome analysis.</title>
        <authorList>
            <person name="Lefebvre F."/>
            <person name="Joly D.L."/>
            <person name="Labbe C."/>
            <person name="Teichmann B."/>
            <person name="Linning R."/>
            <person name="Belzile F."/>
            <person name="Bakkeren G."/>
            <person name="Belanger R.R."/>
        </authorList>
    </citation>
    <scope>NUCLEOTIDE SEQUENCE [LARGE SCALE GENOMIC DNA]</scope>
    <source>
        <strain evidence="2 3">PF-1</strain>
    </source>
</reference>
<dbReference type="SUPFAM" id="SSF51735">
    <property type="entry name" value="NAD(P)-binding Rossmann-fold domains"/>
    <property type="match status" value="1"/>
</dbReference>
<gene>
    <name evidence="2" type="ORF">PFL1_05455</name>
</gene>
<dbReference type="GeneID" id="19319546"/>
<name>A0A061H4E2_9BASI</name>
<dbReference type="SUPFAM" id="SSF50129">
    <property type="entry name" value="GroES-like"/>
    <property type="match status" value="1"/>
</dbReference>
<dbReference type="InterPro" id="IPR047122">
    <property type="entry name" value="Trans-enoyl_RdTase-like"/>
</dbReference>
<evidence type="ECO:0000313" key="3">
    <source>
        <dbReference type="Proteomes" id="UP000053664"/>
    </source>
</evidence>
<evidence type="ECO:0000313" key="2">
    <source>
        <dbReference type="EMBL" id="EPQ26820.1"/>
    </source>
</evidence>
<dbReference type="PANTHER" id="PTHR45348">
    <property type="entry name" value="HYPOTHETICAL OXIDOREDUCTASE (EUROFUNG)"/>
    <property type="match status" value="1"/>
</dbReference>
<evidence type="ECO:0000259" key="1">
    <source>
        <dbReference type="SMART" id="SM00829"/>
    </source>
</evidence>
<dbReference type="eggNOG" id="KOG1198">
    <property type="taxonomic scope" value="Eukaryota"/>
</dbReference>
<protein>
    <recommendedName>
        <fullName evidence="1">Enoyl reductase (ER) domain-containing protein</fullName>
    </recommendedName>
</protein>
<sequence>MSVPTSFKAAVIPEPNAQHQLSERTVPALKDDEVLIRNTAAAVNPIDWKLRQFNVFNLTYPTVLGTDGAGEVVALGSAVTNLKLGDRVFYQGIYGTADACTFQQYSVLPAVLAGRTPDNISDREAATVTVATVAAATALYDKNGQGLTAPWDQGGDQVGKGKAIVILGGSGSVGQYAIQLALLSGFDRVITNSSPSHFDYVLSLGAHAVLDRSTATAQDYIDAAGSAEIDVVFDTISVPDSVLLATEIRSLAGGGGKVSIIVPTTPEITRLAAAKNVEFLNTRGFAWKDRHLGEPLMENLGGERGYIATGRFRPNRVTLVPGGLAHIEDAFAKCKQGVSGVKIVIEPFDA</sequence>
<feature type="domain" description="Enoyl reductase (ER)" evidence="1">
    <location>
        <begin position="14"/>
        <end position="345"/>
    </location>
</feature>
<proteinExistence type="predicted"/>
<dbReference type="InterPro" id="IPR036291">
    <property type="entry name" value="NAD(P)-bd_dom_sf"/>
</dbReference>